<dbReference type="InterPro" id="IPR017452">
    <property type="entry name" value="GPCR_Rhodpsn_7TM"/>
</dbReference>
<feature type="compositionally biased region" description="Low complexity" evidence="8">
    <location>
        <begin position="11"/>
        <end position="27"/>
    </location>
</feature>
<feature type="domain" description="G-protein coupled receptors family 1 profile" evidence="10">
    <location>
        <begin position="54"/>
        <end position="325"/>
    </location>
</feature>
<dbReference type="OrthoDB" id="958254at2759"/>
<feature type="region of interest" description="Disordered" evidence="8">
    <location>
        <begin position="1"/>
        <end position="31"/>
    </location>
</feature>
<name>A0A8K0P4U5_LADFU</name>
<keyword evidence="5 9" id="KW-1133">Transmembrane helix</keyword>
<evidence type="ECO:0000256" key="4">
    <source>
        <dbReference type="ARBA" id="ARBA00022692"/>
    </source>
</evidence>
<feature type="transmembrane region" description="Helical" evidence="9">
    <location>
        <begin position="124"/>
        <end position="146"/>
    </location>
</feature>
<dbReference type="Pfam" id="PF03227">
    <property type="entry name" value="GILT"/>
    <property type="match status" value="1"/>
</dbReference>
<evidence type="ECO:0000313" key="12">
    <source>
        <dbReference type="Proteomes" id="UP000792457"/>
    </source>
</evidence>
<reference evidence="11" key="1">
    <citation type="submission" date="2013-04" db="EMBL/GenBank/DDBJ databases">
        <authorList>
            <person name="Qu J."/>
            <person name="Murali S.C."/>
            <person name="Bandaranaike D."/>
            <person name="Bellair M."/>
            <person name="Blankenburg K."/>
            <person name="Chao H."/>
            <person name="Dinh H."/>
            <person name="Doddapaneni H."/>
            <person name="Downs B."/>
            <person name="Dugan-Rocha S."/>
            <person name="Elkadiri S."/>
            <person name="Gnanaolivu R.D."/>
            <person name="Hernandez B."/>
            <person name="Javaid M."/>
            <person name="Jayaseelan J.C."/>
            <person name="Lee S."/>
            <person name="Li M."/>
            <person name="Ming W."/>
            <person name="Munidasa M."/>
            <person name="Muniz J."/>
            <person name="Nguyen L."/>
            <person name="Ongeri F."/>
            <person name="Osuji N."/>
            <person name="Pu L.-L."/>
            <person name="Puazo M."/>
            <person name="Qu C."/>
            <person name="Quiroz J."/>
            <person name="Raj R."/>
            <person name="Weissenberger G."/>
            <person name="Xin Y."/>
            <person name="Zou X."/>
            <person name="Han Y."/>
            <person name="Richards S."/>
            <person name="Worley K."/>
            <person name="Muzny D."/>
            <person name="Gibbs R."/>
        </authorList>
    </citation>
    <scope>NUCLEOTIDE SEQUENCE</scope>
    <source>
        <strain evidence="11">Sampled in the wild</strain>
    </source>
</reference>
<keyword evidence="7" id="KW-0325">Glycoprotein</keyword>
<comment type="similarity">
    <text evidence="2">Belongs to the GILT family.</text>
</comment>
<dbReference type="InterPro" id="IPR004911">
    <property type="entry name" value="Interferon-induced_GILT"/>
</dbReference>
<evidence type="ECO:0000313" key="11">
    <source>
        <dbReference type="EMBL" id="KAG8230959.1"/>
    </source>
</evidence>
<dbReference type="GO" id="GO:0016020">
    <property type="term" value="C:membrane"/>
    <property type="evidence" value="ECO:0007669"/>
    <property type="project" value="UniProtKB-SubCell"/>
</dbReference>
<keyword evidence="6 9" id="KW-0472">Membrane</keyword>
<feature type="transmembrane region" description="Helical" evidence="9">
    <location>
        <begin position="158"/>
        <end position="178"/>
    </location>
</feature>
<evidence type="ECO:0000256" key="6">
    <source>
        <dbReference type="ARBA" id="ARBA00023136"/>
    </source>
</evidence>
<dbReference type="GO" id="GO:0004930">
    <property type="term" value="F:G protein-coupled receptor activity"/>
    <property type="evidence" value="ECO:0007669"/>
    <property type="project" value="InterPro"/>
</dbReference>
<reference evidence="11" key="2">
    <citation type="submission" date="2017-10" db="EMBL/GenBank/DDBJ databases">
        <title>Ladona fulva Genome sequencing and assembly.</title>
        <authorList>
            <person name="Murali S."/>
            <person name="Richards S."/>
            <person name="Bandaranaike D."/>
            <person name="Bellair M."/>
            <person name="Blankenburg K."/>
            <person name="Chao H."/>
            <person name="Dinh H."/>
            <person name="Doddapaneni H."/>
            <person name="Dugan-Rocha S."/>
            <person name="Elkadiri S."/>
            <person name="Gnanaolivu R."/>
            <person name="Hernandez B."/>
            <person name="Skinner E."/>
            <person name="Javaid M."/>
            <person name="Lee S."/>
            <person name="Li M."/>
            <person name="Ming W."/>
            <person name="Munidasa M."/>
            <person name="Muniz J."/>
            <person name="Nguyen L."/>
            <person name="Hughes D."/>
            <person name="Osuji N."/>
            <person name="Pu L.-L."/>
            <person name="Puazo M."/>
            <person name="Qu C."/>
            <person name="Quiroz J."/>
            <person name="Raj R."/>
            <person name="Weissenberger G."/>
            <person name="Xin Y."/>
            <person name="Zou X."/>
            <person name="Han Y."/>
            <person name="Worley K."/>
            <person name="Muzny D."/>
            <person name="Gibbs R."/>
        </authorList>
    </citation>
    <scope>NUCLEOTIDE SEQUENCE</scope>
    <source>
        <strain evidence="11">Sampled in the wild</strain>
    </source>
</reference>
<feature type="transmembrane region" description="Helical" evidence="9">
    <location>
        <begin position="218"/>
        <end position="239"/>
    </location>
</feature>
<dbReference type="GO" id="GO:0016671">
    <property type="term" value="F:oxidoreductase activity, acting on a sulfur group of donors, disulfide as acceptor"/>
    <property type="evidence" value="ECO:0007669"/>
    <property type="project" value="InterPro"/>
</dbReference>
<evidence type="ECO:0000256" key="7">
    <source>
        <dbReference type="ARBA" id="ARBA00023180"/>
    </source>
</evidence>
<evidence type="ECO:0000256" key="3">
    <source>
        <dbReference type="ARBA" id="ARBA00010663"/>
    </source>
</evidence>
<feature type="transmembrane region" description="Helical" evidence="9">
    <location>
        <begin position="84"/>
        <end position="109"/>
    </location>
</feature>
<dbReference type="SUPFAM" id="SSF81321">
    <property type="entry name" value="Family A G protein-coupled receptor-like"/>
    <property type="match status" value="1"/>
</dbReference>
<comment type="caution">
    <text evidence="11">The sequence shown here is derived from an EMBL/GenBank/DDBJ whole genome shotgun (WGS) entry which is preliminary data.</text>
</comment>
<dbReference type="CDD" id="cd00637">
    <property type="entry name" value="7tm_classA_rhodopsin-like"/>
    <property type="match status" value="1"/>
</dbReference>
<evidence type="ECO:0000256" key="2">
    <source>
        <dbReference type="ARBA" id="ARBA00005679"/>
    </source>
</evidence>
<dbReference type="PANTHER" id="PTHR13234:SF71">
    <property type="entry name" value="GAMMA-INTERFERON-INDUCIBLE LYSOSOMAL THIOL REDUCTASE-LIKE PROTEIN"/>
    <property type="match status" value="1"/>
</dbReference>
<evidence type="ECO:0000256" key="5">
    <source>
        <dbReference type="ARBA" id="ARBA00022989"/>
    </source>
</evidence>
<gene>
    <name evidence="11" type="ORF">J437_LFUL003917</name>
</gene>
<organism evidence="11 12">
    <name type="scientific">Ladona fulva</name>
    <name type="common">Scarce chaser dragonfly</name>
    <name type="synonym">Libellula fulva</name>
    <dbReference type="NCBI Taxonomy" id="123851"/>
    <lineage>
        <taxon>Eukaryota</taxon>
        <taxon>Metazoa</taxon>
        <taxon>Ecdysozoa</taxon>
        <taxon>Arthropoda</taxon>
        <taxon>Hexapoda</taxon>
        <taxon>Insecta</taxon>
        <taxon>Pterygota</taxon>
        <taxon>Palaeoptera</taxon>
        <taxon>Odonata</taxon>
        <taxon>Epiprocta</taxon>
        <taxon>Anisoptera</taxon>
        <taxon>Libelluloidea</taxon>
        <taxon>Libellulidae</taxon>
        <taxon>Ladona</taxon>
    </lineage>
</organism>
<dbReference type="EMBL" id="KZ308520">
    <property type="protein sequence ID" value="KAG8230959.1"/>
    <property type="molecule type" value="Genomic_DNA"/>
</dbReference>
<feature type="transmembrane region" description="Helical" evidence="9">
    <location>
        <begin position="38"/>
        <end position="63"/>
    </location>
</feature>
<proteinExistence type="inferred from homology"/>
<comment type="similarity">
    <text evidence="3">Belongs to the G-protein coupled receptor 1 family.</text>
</comment>
<dbReference type="Gene3D" id="1.20.1070.10">
    <property type="entry name" value="Rhodopsin 7-helix transmembrane proteins"/>
    <property type="match status" value="1"/>
</dbReference>
<dbReference type="Proteomes" id="UP000792457">
    <property type="component" value="Unassembled WGS sequence"/>
</dbReference>
<feature type="transmembrane region" description="Helical" evidence="9">
    <location>
        <begin position="271"/>
        <end position="296"/>
    </location>
</feature>
<evidence type="ECO:0000256" key="9">
    <source>
        <dbReference type="SAM" id="Phobius"/>
    </source>
</evidence>
<comment type="subcellular location">
    <subcellularLocation>
        <location evidence="1">Membrane</location>
    </subcellularLocation>
</comment>
<sequence length="532" mass="57736">MGREDCSGCRLSNDSLPPDLSSGFSSPSPEPETGNPPVYAIVFIATAGVLCIVSNVIFAVSMFRTCESSRDRTKATRLRGRLRILLLNLSAVDLASVALLAPFEILILAKEWGEWEFGTYCCRLFMGLDVILGSSAAYGVATIAIYSVRLSTTWPITVFSWLISASLSVPVFALADVVSLPGPSGPLLHCSLPLALSSGDLRPPVYALGEPLAPSGLLLLRLAGATLGFVLPTFVILVSNVEAVVRYFRANCSDDPEEDAVRDLKDESMKLCFVLSLSHVISTFPRFVLSVLFLFAPASASTSLRIPPLASPINLQTALLLSMLHYSAPAANVGKEEPVSPEKVNIVVKVTVFYEALCPDSRNFFIRQLLPSYEKAPHLLDVVLVPYGKAKTQLLPGEGRDEGILHFSCQHGPVECQANKVHACAIKYVKKPDILKYITCMISDNTSPEEIGRTCAMVLGIDWLPIQTCSTTLEGDILLRDYGEATHSLRPHVSFIPTVLLDGNQDRQAAILKDLFKEICLKLQSAQPPECA</sequence>
<dbReference type="Pfam" id="PF00001">
    <property type="entry name" value="7tm_1"/>
    <property type="match status" value="1"/>
</dbReference>
<keyword evidence="4 9" id="KW-0812">Transmembrane</keyword>
<protein>
    <recommendedName>
        <fullName evidence="10">G-protein coupled receptors family 1 profile domain-containing protein</fullName>
    </recommendedName>
</protein>
<dbReference type="PROSITE" id="PS50262">
    <property type="entry name" value="G_PROTEIN_RECEP_F1_2"/>
    <property type="match status" value="1"/>
</dbReference>
<dbReference type="PANTHER" id="PTHR13234">
    <property type="entry name" value="GAMMA-INTERFERON INDUCIBLE LYSOSOMAL THIOL REDUCTASE GILT"/>
    <property type="match status" value="1"/>
</dbReference>
<evidence type="ECO:0000256" key="8">
    <source>
        <dbReference type="SAM" id="MobiDB-lite"/>
    </source>
</evidence>
<accession>A0A8K0P4U5</accession>
<dbReference type="AlphaFoldDB" id="A0A8K0P4U5"/>
<dbReference type="InterPro" id="IPR000276">
    <property type="entry name" value="GPCR_Rhodpsn"/>
</dbReference>
<keyword evidence="12" id="KW-1185">Reference proteome</keyword>
<evidence type="ECO:0000256" key="1">
    <source>
        <dbReference type="ARBA" id="ARBA00004370"/>
    </source>
</evidence>
<evidence type="ECO:0000259" key="10">
    <source>
        <dbReference type="PROSITE" id="PS50262"/>
    </source>
</evidence>